<accession>A0A168AJ76</accession>
<feature type="region of interest" description="Disordered" evidence="1">
    <location>
        <begin position="211"/>
        <end position="236"/>
    </location>
</feature>
<comment type="caution">
    <text evidence="2">The sequence shown here is derived from an EMBL/GenBank/DDBJ whole genome shotgun (WGS) entry which is preliminary data.</text>
</comment>
<dbReference type="PANTHER" id="PTHR28058:SF1">
    <property type="entry name" value="SMALL RIBOSOMAL SUBUNIT PROTEIN BS1M"/>
    <property type="match status" value="1"/>
</dbReference>
<dbReference type="GO" id="GO:0070124">
    <property type="term" value="P:mitochondrial translational initiation"/>
    <property type="evidence" value="ECO:0007669"/>
    <property type="project" value="TreeGrafter"/>
</dbReference>
<reference evidence="2 3" key="1">
    <citation type="journal article" date="2016" name="Genome Biol. Evol.">
        <title>Divergent and convergent evolution of fungal pathogenicity.</title>
        <authorList>
            <person name="Shang Y."/>
            <person name="Xiao G."/>
            <person name="Zheng P."/>
            <person name="Cen K."/>
            <person name="Zhan S."/>
            <person name="Wang C."/>
        </authorList>
    </citation>
    <scope>NUCLEOTIDE SEQUENCE [LARGE SCALE GENOMIC DNA]</scope>
    <source>
        <strain evidence="2 3">ARSEF 7405</strain>
    </source>
</reference>
<dbReference type="GO" id="GO:0005763">
    <property type="term" value="C:mitochondrial small ribosomal subunit"/>
    <property type="evidence" value="ECO:0007669"/>
    <property type="project" value="TreeGrafter"/>
</dbReference>
<dbReference type="EMBL" id="AZGZ01000007">
    <property type="protein sequence ID" value="KZZ93989.1"/>
    <property type="molecule type" value="Genomic_DNA"/>
</dbReference>
<keyword evidence="3" id="KW-1185">Reference proteome</keyword>
<dbReference type="PANTHER" id="PTHR28058">
    <property type="entry name" value="37S RIBOSOMAL PROTEIN MRP51, MITOCHONDRIAL"/>
    <property type="match status" value="1"/>
</dbReference>
<proteinExistence type="predicted"/>
<dbReference type="Proteomes" id="UP000242877">
    <property type="component" value="Unassembled WGS sequence"/>
</dbReference>
<feature type="compositionally biased region" description="Polar residues" evidence="1">
    <location>
        <begin position="428"/>
        <end position="453"/>
    </location>
</feature>
<sequence>MATRLSPAANLLRKSRLFSLPTNLPPPARPLTAEPSSWSETATQVYPTHQAIVTPSAAAARGDWGLKRPLPAKSTIERSSNPIVRINSLDTLEHITDFDSAADHTRTLEKFLELELAISRPKSKGRQRHYTDHVSVFEEDAALANCLVGGDRNTPSTMAGSPAVSGRYRFNGPWIAGLSEAEFNEYLKQVSKRKDEFLNFLRKRYHAQITAQKRQSDIAQNGTPSEAEASTTNNDVPFSEDAFQEWLRMERMHPRELPVAMKQFLDFAPPMMPGSSITGKGSFKWDTGPSNVSTPAYAYDGPPQTHPSAGLSYLRTNSRILNHPSLGPQKDKPTVAARNFRSTRPGPGGPRVATGVAGFIADDSNMRYTDNYSPALEEMYGGPKMASHVQRAWIASDGRVSLKVAAATSSSSGDADNRPAYTRGKNRQMGSFTSGLKETARSTSRPSYLSTRSYADELLNSRP</sequence>
<gene>
    <name evidence="2" type="ORF">AAP_02082</name>
</gene>
<dbReference type="VEuPathDB" id="FungiDB:AAP_02082"/>
<organism evidence="2 3">
    <name type="scientific">Ascosphaera apis ARSEF 7405</name>
    <dbReference type="NCBI Taxonomy" id="392613"/>
    <lineage>
        <taxon>Eukaryota</taxon>
        <taxon>Fungi</taxon>
        <taxon>Dikarya</taxon>
        <taxon>Ascomycota</taxon>
        <taxon>Pezizomycotina</taxon>
        <taxon>Eurotiomycetes</taxon>
        <taxon>Eurotiomycetidae</taxon>
        <taxon>Onygenales</taxon>
        <taxon>Ascosphaeraceae</taxon>
        <taxon>Ascosphaera</taxon>
    </lineage>
</organism>
<protein>
    <recommendedName>
        <fullName evidence="4">Mitochondrial ribosomal protein MRP51</fullName>
    </recommendedName>
</protein>
<evidence type="ECO:0000313" key="2">
    <source>
        <dbReference type="EMBL" id="KZZ93989.1"/>
    </source>
</evidence>
<evidence type="ECO:0000313" key="3">
    <source>
        <dbReference type="Proteomes" id="UP000242877"/>
    </source>
</evidence>
<dbReference type="GO" id="GO:0003735">
    <property type="term" value="F:structural constituent of ribosome"/>
    <property type="evidence" value="ECO:0007669"/>
    <property type="project" value="TreeGrafter"/>
</dbReference>
<dbReference type="Pfam" id="PF11709">
    <property type="entry name" value="Mit_ribos_Mrp51"/>
    <property type="match status" value="1"/>
</dbReference>
<evidence type="ECO:0000256" key="1">
    <source>
        <dbReference type="SAM" id="MobiDB-lite"/>
    </source>
</evidence>
<evidence type="ECO:0008006" key="4">
    <source>
        <dbReference type="Google" id="ProtNLM"/>
    </source>
</evidence>
<name>A0A168AJ76_9EURO</name>
<dbReference type="OrthoDB" id="2735536at2759"/>
<dbReference type="InterPro" id="IPR016712">
    <property type="entry name" value="Rbsml_bS1m-like"/>
</dbReference>
<feature type="region of interest" description="Disordered" evidence="1">
    <location>
        <begin position="406"/>
        <end position="463"/>
    </location>
</feature>
<dbReference type="AlphaFoldDB" id="A0A168AJ76"/>